<keyword evidence="7" id="KW-0812">Transmembrane</keyword>
<evidence type="ECO:0000256" key="4">
    <source>
        <dbReference type="ARBA" id="ARBA00022679"/>
    </source>
</evidence>
<dbReference type="Gene3D" id="3.90.550.20">
    <property type="match status" value="1"/>
</dbReference>
<dbReference type="AlphaFoldDB" id="A0AA39G5N0"/>
<reference evidence="9" key="1">
    <citation type="journal article" date="2023" name="bioRxiv">
        <title>Scaffold-level genome assemblies of two parasitoid biocontrol wasps reveal the parthenogenesis mechanism and an associated novel virus.</title>
        <authorList>
            <person name="Inwood S."/>
            <person name="Skelly J."/>
            <person name="Guhlin J."/>
            <person name="Harrop T."/>
            <person name="Goldson S."/>
            <person name="Dearden P."/>
        </authorList>
    </citation>
    <scope>NUCLEOTIDE SEQUENCE</scope>
    <source>
        <strain evidence="9">Lincoln</strain>
        <tissue evidence="9">Whole body</tissue>
    </source>
</reference>
<evidence type="ECO:0000256" key="3">
    <source>
        <dbReference type="ARBA" id="ARBA00022676"/>
    </source>
</evidence>
<evidence type="ECO:0000259" key="8">
    <source>
        <dbReference type="Pfam" id="PF04572"/>
    </source>
</evidence>
<comment type="subcellular location">
    <subcellularLocation>
        <location evidence="1">Golgi apparatus membrane</location>
        <topology evidence="1">Single-pass type II membrane protein</topology>
    </subcellularLocation>
</comment>
<name>A0AA39G5N0_MICHY</name>
<dbReference type="InterPro" id="IPR029044">
    <property type="entry name" value="Nucleotide-diphossugar_trans"/>
</dbReference>
<sequence>MKKSTKKQLFAIGCGVAFCFLIHFYYSKKVIPDETTSWMNFIYSSLAITKDHSLSRNRSIFFLETSHINKNEIILNARQCCAVESAAIMNPTMTVYLFIFTDAVNYNNKTKNYLDHLMNYKNIIIKHKNLLEFVKHTPIEEWWNKTDVLKTSLWPTVHISDILRLITIWKYGGIYFDTDVIVKSSFEEIGNFAGAEDSKLVANGIFGFEKTGIGYSIIEACLQELIKDFRGDLWIHNGPRVLTVTLQKFCGTPDTNLMTYDRCSGFTVFPTAVFYPIHWSNWRKYFQRDDEDNTMAAIKKSLVIHVWNKLSSSTVIKVGSDLPEIINDKLKVMKCEVNN</sequence>
<accession>A0AA39G5N0</accession>
<keyword evidence="4" id="KW-0808">Transferase</keyword>
<reference evidence="9" key="2">
    <citation type="submission" date="2023-03" db="EMBL/GenBank/DDBJ databases">
        <authorList>
            <person name="Inwood S.N."/>
            <person name="Skelly J.G."/>
            <person name="Guhlin J."/>
            <person name="Harrop T.W.R."/>
            <person name="Goldson S.G."/>
            <person name="Dearden P.K."/>
        </authorList>
    </citation>
    <scope>NUCLEOTIDE SEQUENCE</scope>
    <source>
        <strain evidence="9">Lincoln</strain>
        <tissue evidence="9">Whole body</tissue>
    </source>
</reference>
<dbReference type="PANTHER" id="PTHR12042:SF21">
    <property type="entry name" value="ALPHA1,4-GALACTOSYLTRANSFERASE 1-RELATED"/>
    <property type="match status" value="1"/>
</dbReference>
<evidence type="ECO:0000256" key="6">
    <source>
        <dbReference type="ARBA" id="ARBA00023136"/>
    </source>
</evidence>
<feature type="transmembrane region" description="Helical" evidence="7">
    <location>
        <begin position="9"/>
        <end position="26"/>
    </location>
</feature>
<evidence type="ECO:0000256" key="5">
    <source>
        <dbReference type="ARBA" id="ARBA00023034"/>
    </source>
</evidence>
<dbReference type="Pfam" id="PF04572">
    <property type="entry name" value="Gb3_synth"/>
    <property type="match status" value="1"/>
</dbReference>
<dbReference type="InterPro" id="IPR007652">
    <property type="entry name" value="A1-4-GlycosylTfrase_dom"/>
</dbReference>
<dbReference type="InterPro" id="IPR007577">
    <property type="entry name" value="GlycoTrfase_DXD_sugar-bd_CS"/>
</dbReference>
<proteinExistence type="inferred from homology"/>
<dbReference type="GO" id="GO:0000139">
    <property type="term" value="C:Golgi membrane"/>
    <property type="evidence" value="ECO:0007669"/>
    <property type="project" value="UniProtKB-SubCell"/>
</dbReference>
<dbReference type="InterPro" id="IPR051981">
    <property type="entry name" value="Glycosyltransf_32"/>
</dbReference>
<evidence type="ECO:0000313" key="10">
    <source>
        <dbReference type="Proteomes" id="UP001168972"/>
    </source>
</evidence>
<dbReference type="EMBL" id="JAQQBR010000002">
    <property type="protein sequence ID" value="KAK0181144.1"/>
    <property type="molecule type" value="Genomic_DNA"/>
</dbReference>
<feature type="domain" description="Alpha 1,4-glycosyltransferase" evidence="8">
    <location>
        <begin position="214"/>
        <end position="321"/>
    </location>
</feature>
<comment type="caution">
    <text evidence="9">The sequence shown here is derived from an EMBL/GenBank/DDBJ whole genome shotgun (WGS) entry which is preliminary data.</text>
</comment>
<dbReference type="GO" id="GO:0035248">
    <property type="term" value="F:alpha-1,4-N-acetylgalactosaminyltransferase activity"/>
    <property type="evidence" value="ECO:0007669"/>
    <property type="project" value="TreeGrafter"/>
</dbReference>
<dbReference type="GO" id="GO:0006688">
    <property type="term" value="P:glycosphingolipid biosynthetic process"/>
    <property type="evidence" value="ECO:0007669"/>
    <property type="project" value="TreeGrafter"/>
</dbReference>
<keyword evidence="10" id="KW-1185">Reference proteome</keyword>
<protein>
    <recommendedName>
        <fullName evidence="8">Alpha 1,4-glycosyltransferase domain-containing protein</fullName>
    </recommendedName>
</protein>
<dbReference type="SUPFAM" id="SSF53448">
    <property type="entry name" value="Nucleotide-diphospho-sugar transferases"/>
    <property type="match status" value="1"/>
</dbReference>
<keyword evidence="5" id="KW-0333">Golgi apparatus</keyword>
<keyword evidence="3" id="KW-0328">Glycosyltransferase</keyword>
<comment type="similarity">
    <text evidence="2">Belongs to the glycosyltransferase 32 family.</text>
</comment>
<evidence type="ECO:0000256" key="2">
    <source>
        <dbReference type="ARBA" id="ARBA00009003"/>
    </source>
</evidence>
<keyword evidence="6 7" id="KW-0472">Membrane</keyword>
<dbReference type="Proteomes" id="UP001168972">
    <property type="component" value="Unassembled WGS sequence"/>
</dbReference>
<evidence type="ECO:0000256" key="7">
    <source>
        <dbReference type="SAM" id="Phobius"/>
    </source>
</evidence>
<evidence type="ECO:0000313" key="9">
    <source>
        <dbReference type="EMBL" id="KAK0181144.1"/>
    </source>
</evidence>
<gene>
    <name evidence="9" type="ORF">PV327_003451</name>
</gene>
<evidence type="ECO:0000256" key="1">
    <source>
        <dbReference type="ARBA" id="ARBA00004323"/>
    </source>
</evidence>
<dbReference type="Pfam" id="PF04488">
    <property type="entry name" value="Gly_transf_sug"/>
    <property type="match status" value="1"/>
</dbReference>
<keyword evidence="7" id="KW-1133">Transmembrane helix</keyword>
<dbReference type="PANTHER" id="PTHR12042">
    <property type="entry name" value="LACTOSYLCERAMIDE 4-ALPHA-GALACTOSYLTRANSFERASE ALPHA- 1,4-GALACTOSYLTRANSFERASE"/>
    <property type="match status" value="1"/>
</dbReference>
<organism evidence="9 10">
    <name type="scientific">Microctonus hyperodae</name>
    <name type="common">Parasitoid wasp</name>
    <dbReference type="NCBI Taxonomy" id="165561"/>
    <lineage>
        <taxon>Eukaryota</taxon>
        <taxon>Metazoa</taxon>
        <taxon>Ecdysozoa</taxon>
        <taxon>Arthropoda</taxon>
        <taxon>Hexapoda</taxon>
        <taxon>Insecta</taxon>
        <taxon>Pterygota</taxon>
        <taxon>Neoptera</taxon>
        <taxon>Endopterygota</taxon>
        <taxon>Hymenoptera</taxon>
        <taxon>Apocrita</taxon>
        <taxon>Ichneumonoidea</taxon>
        <taxon>Braconidae</taxon>
        <taxon>Euphorinae</taxon>
        <taxon>Microctonus</taxon>
    </lineage>
</organism>